<reference evidence="1 2" key="1">
    <citation type="journal article" date="2018" name="Nat. Ecol. Evol.">
        <title>Genomic signatures of mitonuclear coevolution across populations of Tigriopus californicus.</title>
        <authorList>
            <person name="Barreto F.S."/>
            <person name="Watson E.T."/>
            <person name="Lima T.G."/>
            <person name="Willett C.S."/>
            <person name="Edmands S."/>
            <person name="Li W."/>
            <person name="Burton R.S."/>
        </authorList>
    </citation>
    <scope>NUCLEOTIDE SEQUENCE [LARGE SCALE GENOMIC DNA]</scope>
    <source>
        <strain evidence="1 2">San Diego</strain>
    </source>
</reference>
<comment type="caution">
    <text evidence="1">The sequence shown here is derived from an EMBL/GenBank/DDBJ whole genome shotgun (WGS) entry which is preliminary data.</text>
</comment>
<gene>
    <name evidence="1" type="ORF">TCAL_03045</name>
</gene>
<name>A0A553NTT1_TIGCA</name>
<accession>A0A553NTT1</accession>
<evidence type="ECO:0000313" key="2">
    <source>
        <dbReference type="Proteomes" id="UP000318571"/>
    </source>
</evidence>
<proteinExistence type="predicted"/>
<sequence>MFNLKDPKLIQFGLFHLRYAVTFPLKPFKGNLKRQLQEYFLLRALIKQHYQGSKIEASPFGSAITSKKFAEVDDQIELYYMKFKK</sequence>
<dbReference type="Proteomes" id="UP000318571">
    <property type="component" value="Chromosome 1"/>
</dbReference>
<dbReference type="EMBL" id="VCGU01000010">
    <property type="protein sequence ID" value="TRY68839.1"/>
    <property type="molecule type" value="Genomic_DNA"/>
</dbReference>
<dbReference type="AlphaFoldDB" id="A0A553NTT1"/>
<evidence type="ECO:0000313" key="1">
    <source>
        <dbReference type="EMBL" id="TRY68839.1"/>
    </source>
</evidence>
<protein>
    <submittedName>
        <fullName evidence="1">Uncharacterized protein</fullName>
    </submittedName>
</protein>
<organism evidence="1 2">
    <name type="scientific">Tigriopus californicus</name>
    <name type="common">Marine copepod</name>
    <dbReference type="NCBI Taxonomy" id="6832"/>
    <lineage>
        <taxon>Eukaryota</taxon>
        <taxon>Metazoa</taxon>
        <taxon>Ecdysozoa</taxon>
        <taxon>Arthropoda</taxon>
        <taxon>Crustacea</taxon>
        <taxon>Multicrustacea</taxon>
        <taxon>Hexanauplia</taxon>
        <taxon>Copepoda</taxon>
        <taxon>Harpacticoida</taxon>
        <taxon>Harpacticidae</taxon>
        <taxon>Tigriopus</taxon>
    </lineage>
</organism>
<keyword evidence="2" id="KW-1185">Reference proteome</keyword>